<proteinExistence type="predicted"/>
<gene>
    <name evidence="2" type="ORF">DFP72DRAFT_624700</name>
</gene>
<feature type="region of interest" description="Disordered" evidence="1">
    <location>
        <begin position="194"/>
        <end position="218"/>
    </location>
</feature>
<protein>
    <submittedName>
        <fullName evidence="2">Uncharacterized protein</fullName>
    </submittedName>
</protein>
<accession>A0A8H6I9R5</accession>
<name>A0A8H6I9R5_9AGAR</name>
<evidence type="ECO:0000313" key="3">
    <source>
        <dbReference type="Proteomes" id="UP000521943"/>
    </source>
</evidence>
<reference evidence="2 3" key="1">
    <citation type="submission" date="2020-07" db="EMBL/GenBank/DDBJ databases">
        <title>Comparative genomics of pyrophilous fungi reveals a link between fire events and developmental genes.</title>
        <authorList>
            <consortium name="DOE Joint Genome Institute"/>
            <person name="Steindorff A.S."/>
            <person name="Carver A."/>
            <person name="Calhoun S."/>
            <person name="Stillman K."/>
            <person name="Liu H."/>
            <person name="Lipzen A."/>
            <person name="Pangilinan J."/>
            <person name="Labutti K."/>
            <person name="Bruns T.D."/>
            <person name="Grigoriev I.V."/>
        </authorList>
    </citation>
    <scope>NUCLEOTIDE SEQUENCE [LARGE SCALE GENOMIC DNA]</scope>
    <source>
        <strain evidence="2 3">CBS 144469</strain>
    </source>
</reference>
<dbReference type="EMBL" id="JACGCI010000009">
    <property type="protein sequence ID" value="KAF6761545.1"/>
    <property type="molecule type" value="Genomic_DNA"/>
</dbReference>
<keyword evidence="3" id="KW-1185">Reference proteome</keyword>
<comment type="caution">
    <text evidence="2">The sequence shown here is derived from an EMBL/GenBank/DDBJ whole genome shotgun (WGS) entry which is preliminary data.</text>
</comment>
<evidence type="ECO:0000256" key="1">
    <source>
        <dbReference type="SAM" id="MobiDB-lite"/>
    </source>
</evidence>
<dbReference type="AlphaFoldDB" id="A0A8H6I9R5"/>
<organism evidence="2 3">
    <name type="scientific">Ephemerocybe angulata</name>
    <dbReference type="NCBI Taxonomy" id="980116"/>
    <lineage>
        <taxon>Eukaryota</taxon>
        <taxon>Fungi</taxon>
        <taxon>Dikarya</taxon>
        <taxon>Basidiomycota</taxon>
        <taxon>Agaricomycotina</taxon>
        <taxon>Agaricomycetes</taxon>
        <taxon>Agaricomycetidae</taxon>
        <taxon>Agaricales</taxon>
        <taxon>Agaricineae</taxon>
        <taxon>Psathyrellaceae</taxon>
        <taxon>Ephemerocybe</taxon>
    </lineage>
</organism>
<evidence type="ECO:0000313" key="2">
    <source>
        <dbReference type="EMBL" id="KAF6761545.1"/>
    </source>
</evidence>
<feature type="region of interest" description="Disordered" evidence="1">
    <location>
        <begin position="142"/>
        <end position="174"/>
    </location>
</feature>
<feature type="compositionally biased region" description="Pro residues" evidence="1">
    <location>
        <begin position="153"/>
        <end position="172"/>
    </location>
</feature>
<dbReference type="Proteomes" id="UP000521943">
    <property type="component" value="Unassembled WGS sequence"/>
</dbReference>
<sequence>MAHSVRWPPLLVTIFQARPVSRNASNEYLRMCSGTSPFSPSFSPAKEKRFYASGQESSHRSTITSLRTAMHDLILAEALLLLPVPSQNQPLNICTTSGRIYLRLGQTGRPSSRAISFAQILQIRTCLNLKWRMLHHRLTLRPCPTESDTQDHPPVPPSHSPPPLPHPSPPPELLTQEKEEPTVVKFGHKLQRRLESALNRRSKSTRSGPSPRRTGFRVSSDGRWVSKAELLFLL</sequence>